<dbReference type="Pfam" id="PF05485">
    <property type="entry name" value="THAP"/>
    <property type="match status" value="1"/>
</dbReference>
<feature type="compositionally biased region" description="Polar residues" evidence="7">
    <location>
        <begin position="169"/>
        <end position="185"/>
    </location>
</feature>
<feature type="region of interest" description="Disordered" evidence="7">
    <location>
        <begin position="1"/>
        <end position="22"/>
    </location>
</feature>
<dbReference type="EnsemblMetazoa" id="XM_050645130.1">
    <property type="protein sequence ID" value="XP_050501087.1"/>
    <property type="gene ID" value="LOC126881087"/>
</dbReference>
<keyword evidence="10" id="KW-1185">Reference proteome</keyword>
<dbReference type="SMART" id="SM00980">
    <property type="entry name" value="THAP"/>
    <property type="match status" value="1"/>
</dbReference>
<dbReference type="Gene3D" id="6.20.210.20">
    <property type="entry name" value="THAP domain"/>
    <property type="match status" value="1"/>
</dbReference>
<evidence type="ECO:0000256" key="3">
    <source>
        <dbReference type="ARBA" id="ARBA00022833"/>
    </source>
</evidence>
<proteinExistence type="predicted"/>
<dbReference type="SUPFAM" id="SSF57716">
    <property type="entry name" value="Glucocorticoid receptor-like (DNA-binding domain)"/>
    <property type="match status" value="1"/>
</dbReference>
<keyword evidence="1" id="KW-0479">Metal-binding</keyword>
<evidence type="ECO:0000256" key="4">
    <source>
        <dbReference type="ARBA" id="ARBA00023125"/>
    </source>
</evidence>
<evidence type="ECO:0000256" key="1">
    <source>
        <dbReference type="ARBA" id="ARBA00022723"/>
    </source>
</evidence>
<dbReference type="InterPro" id="IPR038441">
    <property type="entry name" value="THAP_Znf_sf"/>
</dbReference>
<dbReference type="Proteomes" id="UP001652700">
    <property type="component" value="Unplaced"/>
</dbReference>
<name>A0ABM5JT19_DIAVI</name>
<evidence type="ECO:0000256" key="7">
    <source>
        <dbReference type="SAM" id="MobiDB-lite"/>
    </source>
</evidence>
<evidence type="ECO:0000256" key="2">
    <source>
        <dbReference type="ARBA" id="ARBA00022771"/>
    </source>
</evidence>
<evidence type="ECO:0000313" key="10">
    <source>
        <dbReference type="Proteomes" id="UP001652700"/>
    </source>
</evidence>
<evidence type="ECO:0000256" key="5">
    <source>
        <dbReference type="PROSITE-ProRule" id="PRU00309"/>
    </source>
</evidence>
<keyword evidence="4 5" id="KW-0238">DNA-binding</keyword>
<dbReference type="PANTHER" id="PTHR46600">
    <property type="entry name" value="THAP DOMAIN-CONTAINING"/>
    <property type="match status" value="1"/>
</dbReference>
<accession>A0ABM5JT19</accession>
<reference evidence="9" key="1">
    <citation type="submission" date="2025-05" db="UniProtKB">
        <authorList>
            <consortium name="EnsemblMetazoa"/>
        </authorList>
    </citation>
    <scope>IDENTIFICATION</scope>
</reference>
<evidence type="ECO:0000313" key="9">
    <source>
        <dbReference type="EnsemblMetazoa" id="XP_050501087.1"/>
    </source>
</evidence>
<dbReference type="PROSITE" id="PS50950">
    <property type="entry name" value="ZF_THAP"/>
    <property type="match status" value="1"/>
</dbReference>
<dbReference type="InterPro" id="IPR026516">
    <property type="entry name" value="THAP1/10"/>
</dbReference>
<dbReference type="PANTHER" id="PTHR46600:SF11">
    <property type="entry name" value="THAP DOMAIN-CONTAINING PROTEIN 10"/>
    <property type="match status" value="1"/>
</dbReference>
<organism evidence="9 10">
    <name type="scientific">Diabrotica virgifera virgifera</name>
    <name type="common">western corn rootworm</name>
    <dbReference type="NCBI Taxonomy" id="50390"/>
    <lineage>
        <taxon>Eukaryota</taxon>
        <taxon>Metazoa</taxon>
        <taxon>Ecdysozoa</taxon>
        <taxon>Arthropoda</taxon>
        <taxon>Hexapoda</taxon>
        <taxon>Insecta</taxon>
        <taxon>Pterygota</taxon>
        <taxon>Neoptera</taxon>
        <taxon>Endopterygota</taxon>
        <taxon>Coleoptera</taxon>
        <taxon>Polyphaga</taxon>
        <taxon>Cucujiformia</taxon>
        <taxon>Chrysomeloidea</taxon>
        <taxon>Chrysomelidae</taxon>
        <taxon>Galerucinae</taxon>
        <taxon>Diabroticina</taxon>
        <taxon>Diabroticites</taxon>
        <taxon>Diabrotica</taxon>
    </lineage>
</organism>
<evidence type="ECO:0000259" key="8">
    <source>
        <dbReference type="PROSITE" id="PS50950"/>
    </source>
</evidence>
<dbReference type="GeneID" id="126881087"/>
<protein>
    <recommendedName>
        <fullName evidence="8">THAP-type domain-containing protein</fullName>
    </recommendedName>
</protein>
<sequence length="205" mass="23615">MEEDVPDEAGRGTIKRARTAKSECEVDPKEQVAALQEVIKTLRASFQKAEDKMAKKDEENERLRAEISQQSEKIKKMSSRCAVYGCAVDNMCKSFVPGTAFYSFPKDKEMQAVWKHLCKRKDSFNVKFARVCSKHFIESDYERNLKHELLGYTPAKHRPLKKDAAPSINLPTATNKQKQKANSADRTNRQHKRQQKRLVDDLLNR</sequence>
<keyword evidence="3" id="KW-0862">Zinc</keyword>
<keyword evidence="6" id="KW-0175">Coiled coil</keyword>
<feature type="domain" description="THAP-type" evidence="8">
    <location>
        <begin position="77"/>
        <end position="169"/>
    </location>
</feature>
<feature type="coiled-coil region" evidence="6">
    <location>
        <begin position="32"/>
        <end position="80"/>
    </location>
</feature>
<dbReference type="RefSeq" id="XP_050501087.1">
    <property type="nucleotide sequence ID" value="XM_050645130.1"/>
</dbReference>
<dbReference type="InterPro" id="IPR006612">
    <property type="entry name" value="THAP_Znf"/>
</dbReference>
<feature type="region of interest" description="Disordered" evidence="7">
    <location>
        <begin position="157"/>
        <end position="205"/>
    </location>
</feature>
<dbReference type="SMART" id="SM00692">
    <property type="entry name" value="DM3"/>
    <property type="match status" value="1"/>
</dbReference>
<keyword evidence="2 5" id="KW-0863">Zinc-finger</keyword>
<evidence type="ECO:0000256" key="6">
    <source>
        <dbReference type="SAM" id="Coils"/>
    </source>
</evidence>